<dbReference type="InterPro" id="IPR005119">
    <property type="entry name" value="LysR_subst-bd"/>
</dbReference>
<dbReference type="EMBL" id="PIPR01000001">
    <property type="protein sequence ID" value="RUO41742.1"/>
    <property type="molecule type" value="Genomic_DNA"/>
</dbReference>
<dbReference type="AlphaFoldDB" id="A0A7Z6ZUN9"/>
<dbReference type="RefSeq" id="WP_169930474.1">
    <property type="nucleotide sequence ID" value="NZ_PIPR01000001.1"/>
</dbReference>
<accession>A0A7Z6ZUN9</accession>
<dbReference type="Proteomes" id="UP000287766">
    <property type="component" value="Unassembled WGS sequence"/>
</dbReference>
<evidence type="ECO:0000256" key="4">
    <source>
        <dbReference type="ARBA" id="ARBA00023163"/>
    </source>
</evidence>
<keyword evidence="2" id="KW-0805">Transcription regulation</keyword>
<dbReference type="Gene3D" id="3.40.190.290">
    <property type="match status" value="1"/>
</dbReference>
<comment type="caution">
    <text evidence="6">The sequence shown here is derived from an EMBL/GenBank/DDBJ whole genome shotgun (WGS) entry which is preliminary data.</text>
</comment>
<dbReference type="PROSITE" id="PS50931">
    <property type="entry name" value="HTH_LYSR"/>
    <property type="match status" value="1"/>
</dbReference>
<dbReference type="Gene3D" id="1.10.10.10">
    <property type="entry name" value="Winged helix-like DNA-binding domain superfamily/Winged helix DNA-binding domain"/>
    <property type="match status" value="1"/>
</dbReference>
<organism evidence="6 7">
    <name type="scientific">Pseudidiomarina aestuarii</name>
    <dbReference type="NCBI Taxonomy" id="624146"/>
    <lineage>
        <taxon>Bacteria</taxon>
        <taxon>Pseudomonadati</taxon>
        <taxon>Pseudomonadota</taxon>
        <taxon>Gammaproteobacteria</taxon>
        <taxon>Alteromonadales</taxon>
        <taxon>Idiomarinaceae</taxon>
        <taxon>Pseudidiomarina</taxon>
    </lineage>
</organism>
<dbReference type="InterPro" id="IPR036388">
    <property type="entry name" value="WH-like_DNA-bd_sf"/>
</dbReference>
<dbReference type="Pfam" id="PF00126">
    <property type="entry name" value="HTH_1"/>
    <property type="match status" value="1"/>
</dbReference>
<dbReference type="InterPro" id="IPR000847">
    <property type="entry name" value="LysR_HTH_N"/>
</dbReference>
<evidence type="ECO:0000256" key="3">
    <source>
        <dbReference type="ARBA" id="ARBA00023125"/>
    </source>
</evidence>
<dbReference type="GO" id="GO:0003700">
    <property type="term" value="F:DNA-binding transcription factor activity"/>
    <property type="evidence" value="ECO:0007669"/>
    <property type="project" value="InterPro"/>
</dbReference>
<comment type="similarity">
    <text evidence="1">Belongs to the LysR transcriptional regulatory family.</text>
</comment>
<keyword evidence="7" id="KW-1185">Reference proteome</keyword>
<dbReference type="PANTHER" id="PTHR30126:SF91">
    <property type="entry name" value="LYSR FAMILY TRANSCRIPTIONAL REGULATOR"/>
    <property type="match status" value="1"/>
</dbReference>
<dbReference type="SUPFAM" id="SSF53850">
    <property type="entry name" value="Periplasmic binding protein-like II"/>
    <property type="match status" value="1"/>
</dbReference>
<dbReference type="SUPFAM" id="SSF46785">
    <property type="entry name" value="Winged helix' DNA-binding domain"/>
    <property type="match status" value="1"/>
</dbReference>
<keyword evidence="4" id="KW-0804">Transcription</keyword>
<evidence type="ECO:0000256" key="1">
    <source>
        <dbReference type="ARBA" id="ARBA00009437"/>
    </source>
</evidence>
<reference evidence="7" key="1">
    <citation type="journal article" date="2018" name="Front. Microbiol.">
        <title>Genome-Based Analysis Reveals the Taxonomy and Diversity of the Family Idiomarinaceae.</title>
        <authorList>
            <person name="Liu Y."/>
            <person name="Lai Q."/>
            <person name="Shao Z."/>
        </authorList>
    </citation>
    <scope>NUCLEOTIDE SEQUENCE [LARGE SCALE GENOMIC DNA]</scope>
    <source>
        <strain evidence="7">KYW314</strain>
    </source>
</reference>
<dbReference type="PRINTS" id="PR00039">
    <property type="entry name" value="HTHLYSR"/>
</dbReference>
<gene>
    <name evidence="6" type="ORF">CWE22_06180</name>
</gene>
<protein>
    <submittedName>
        <fullName evidence="6">LysR family transcriptional regulator</fullName>
    </submittedName>
</protein>
<keyword evidence="3" id="KW-0238">DNA-binding</keyword>
<name>A0A7Z6ZUN9_9GAMM</name>
<proteinExistence type="inferred from homology"/>
<dbReference type="Pfam" id="PF03466">
    <property type="entry name" value="LysR_substrate"/>
    <property type="match status" value="1"/>
</dbReference>
<dbReference type="PANTHER" id="PTHR30126">
    <property type="entry name" value="HTH-TYPE TRANSCRIPTIONAL REGULATOR"/>
    <property type="match status" value="1"/>
</dbReference>
<sequence>MKIQQLQMLDALADTGSLQGAADQLHRTQAAVSMALKKLEEQAGFPLFDRSGYRLVLTPRGEQFLRQAREVLRQQQRLQSLTQQLQTGAEPQLRVSYDHTCSPSLLFNAMRQVQESFPATELLLSGESQLKSLRAIREGEADLALCPWLPVFRQHGDFETRLVRPFELFVVMSPRLAERFGGVPTHRSELLEMPMLMPQDQDVGINMDRMMRMPGQQRIRVNDSIAQRELLLADMGWGIIPGDLVGDALARGDLVRIEIPGFINQVHLEIHLVRSAERIAGPAASLIWRTFDG</sequence>
<evidence type="ECO:0000313" key="6">
    <source>
        <dbReference type="EMBL" id="RUO41742.1"/>
    </source>
</evidence>
<dbReference type="FunFam" id="1.10.10.10:FF:000001">
    <property type="entry name" value="LysR family transcriptional regulator"/>
    <property type="match status" value="1"/>
</dbReference>
<dbReference type="InterPro" id="IPR036390">
    <property type="entry name" value="WH_DNA-bd_sf"/>
</dbReference>
<dbReference type="GO" id="GO:0000976">
    <property type="term" value="F:transcription cis-regulatory region binding"/>
    <property type="evidence" value="ECO:0007669"/>
    <property type="project" value="TreeGrafter"/>
</dbReference>
<feature type="domain" description="HTH lysR-type" evidence="5">
    <location>
        <begin position="1"/>
        <end position="58"/>
    </location>
</feature>
<evidence type="ECO:0000256" key="2">
    <source>
        <dbReference type="ARBA" id="ARBA00023015"/>
    </source>
</evidence>
<dbReference type="CDD" id="cd05466">
    <property type="entry name" value="PBP2_LTTR_substrate"/>
    <property type="match status" value="1"/>
</dbReference>
<evidence type="ECO:0000313" key="7">
    <source>
        <dbReference type="Proteomes" id="UP000287766"/>
    </source>
</evidence>
<evidence type="ECO:0000259" key="5">
    <source>
        <dbReference type="PROSITE" id="PS50931"/>
    </source>
</evidence>